<evidence type="ECO:0000256" key="1">
    <source>
        <dbReference type="SAM" id="Phobius"/>
    </source>
</evidence>
<dbReference type="EMBL" id="CAEZSM010000081">
    <property type="protein sequence ID" value="CAB4545078.1"/>
    <property type="molecule type" value="Genomic_DNA"/>
</dbReference>
<dbReference type="AlphaFoldDB" id="A0A6J6C458"/>
<gene>
    <name evidence="2" type="ORF">UFOPK1438_00706</name>
</gene>
<protein>
    <submittedName>
        <fullName evidence="2">Unannotated protein</fullName>
    </submittedName>
</protein>
<sequence length="119" mass="12407">MTTGKQAQMYADHYIGFHLSKMPTYAEASNLNRAAAGAAAADPANAELQAAAAKASATVETVFKGESLRGTLLTAYAFWELGQIALISAGVALLGGFLMLLLSIAGLIHLRRTPLDATI</sequence>
<organism evidence="2">
    <name type="scientific">freshwater metagenome</name>
    <dbReference type="NCBI Taxonomy" id="449393"/>
    <lineage>
        <taxon>unclassified sequences</taxon>
        <taxon>metagenomes</taxon>
        <taxon>ecological metagenomes</taxon>
    </lineage>
</organism>
<keyword evidence="1" id="KW-0472">Membrane</keyword>
<name>A0A6J6C458_9ZZZZ</name>
<keyword evidence="1" id="KW-1133">Transmembrane helix</keyword>
<proteinExistence type="predicted"/>
<evidence type="ECO:0000313" key="2">
    <source>
        <dbReference type="EMBL" id="CAB4545078.1"/>
    </source>
</evidence>
<accession>A0A6J6C458</accession>
<keyword evidence="1" id="KW-0812">Transmembrane</keyword>
<feature type="transmembrane region" description="Helical" evidence="1">
    <location>
        <begin position="84"/>
        <end position="110"/>
    </location>
</feature>
<reference evidence="2" key="1">
    <citation type="submission" date="2020-05" db="EMBL/GenBank/DDBJ databases">
        <authorList>
            <person name="Chiriac C."/>
            <person name="Salcher M."/>
            <person name="Ghai R."/>
            <person name="Kavagutti S V."/>
        </authorList>
    </citation>
    <scope>NUCLEOTIDE SEQUENCE</scope>
</reference>